<comment type="caution">
    <text evidence="9">The sequence shown here is derived from an EMBL/GenBank/DDBJ whole genome shotgun (WGS) entry which is preliminary data.</text>
</comment>
<keyword evidence="3 6" id="KW-0812">Transmembrane</keyword>
<evidence type="ECO:0000313" key="9">
    <source>
        <dbReference type="EMBL" id="MDN3610344.1"/>
    </source>
</evidence>
<feature type="transmembrane region" description="Helical" evidence="6">
    <location>
        <begin position="328"/>
        <end position="348"/>
    </location>
</feature>
<evidence type="ECO:0000256" key="2">
    <source>
        <dbReference type="ARBA" id="ARBA00022475"/>
    </source>
</evidence>
<protein>
    <submittedName>
        <fullName evidence="9">DNA internalization-related competence protein ComEC/Rec2</fullName>
    </submittedName>
</protein>
<feature type="transmembrane region" description="Helical" evidence="6">
    <location>
        <begin position="263"/>
        <end position="284"/>
    </location>
</feature>
<name>A0ABT8BUG1_9VIBR</name>
<feature type="transmembrane region" description="Helical" evidence="6">
    <location>
        <begin position="305"/>
        <end position="322"/>
    </location>
</feature>
<feature type="domain" description="Metallo-beta-lactamase" evidence="7">
    <location>
        <begin position="496"/>
        <end position="679"/>
    </location>
</feature>
<evidence type="ECO:0000256" key="4">
    <source>
        <dbReference type="ARBA" id="ARBA00022989"/>
    </source>
</evidence>
<evidence type="ECO:0000259" key="7">
    <source>
        <dbReference type="Pfam" id="PF00753"/>
    </source>
</evidence>
<keyword evidence="5 6" id="KW-0472">Membrane</keyword>
<feature type="transmembrane region" description="Helical" evidence="6">
    <location>
        <begin position="360"/>
        <end position="380"/>
    </location>
</feature>
<comment type="subcellular location">
    <subcellularLocation>
        <location evidence="1">Cell membrane</location>
        <topology evidence="1">Multi-pass membrane protein</topology>
    </subcellularLocation>
</comment>
<dbReference type="EMBL" id="JAUFQC010000001">
    <property type="protein sequence ID" value="MDN3610344.1"/>
    <property type="molecule type" value="Genomic_DNA"/>
</dbReference>
<evidence type="ECO:0000256" key="5">
    <source>
        <dbReference type="ARBA" id="ARBA00023136"/>
    </source>
</evidence>
<evidence type="ECO:0000259" key="8">
    <source>
        <dbReference type="Pfam" id="PF03772"/>
    </source>
</evidence>
<dbReference type="RefSeq" id="WP_170882036.1">
    <property type="nucleotide sequence ID" value="NZ_JAUFQC010000001.1"/>
</dbReference>
<dbReference type="PANTHER" id="PTHR30619:SF1">
    <property type="entry name" value="RECOMBINATION PROTEIN 2"/>
    <property type="match status" value="1"/>
</dbReference>
<keyword evidence="2" id="KW-1003">Cell membrane</keyword>
<dbReference type="InterPro" id="IPR036866">
    <property type="entry name" value="RibonucZ/Hydroxyglut_hydro"/>
</dbReference>
<dbReference type="InterPro" id="IPR004797">
    <property type="entry name" value="Competence_ComEC/Rec2"/>
</dbReference>
<dbReference type="InterPro" id="IPR004477">
    <property type="entry name" value="ComEC_N"/>
</dbReference>
<feature type="transmembrane region" description="Helical" evidence="6">
    <location>
        <begin position="7"/>
        <end position="24"/>
    </location>
</feature>
<evidence type="ECO:0000256" key="3">
    <source>
        <dbReference type="ARBA" id="ARBA00022692"/>
    </source>
</evidence>
<evidence type="ECO:0000256" key="1">
    <source>
        <dbReference type="ARBA" id="ARBA00004651"/>
    </source>
</evidence>
<dbReference type="NCBIfam" id="TIGR00361">
    <property type="entry name" value="ComEC_Rec2"/>
    <property type="match status" value="1"/>
</dbReference>
<feature type="transmembrane region" description="Helical" evidence="6">
    <location>
        <begin position="48"/>
        <end position="68"/>
    </location>
</feature>
<keyword evidence="10" id="KW-1185">Reference proteome</keyword>
<dbReference type="Pfam" id="PF03772">
    <property type="entry name" value="Competence"/>
    <property type="match status" value="1"/>
</dbReference>
<dbReference type="PANTHER" id="PTHR30619">
    <property type="entry name" value="DNA INTERNALIZATION/COMPETENCE PROTEIN COMEC/REC2"/>
    <property type="match status" value="1"/>
</dbReference>
<feature type="transmembrane region" description="Helical" evidence="6">
    <location>
        <begin position="449"/>
        <end position="466"/>
    </location>
</feature>
<dbReference type="InterPro" id="IPR001279">
    <property type="entry name" value="Metallo-B-lactamas"/>
</dbReference>
<dbReference type="Pfam" id="PF00753">
    <property type="entry name" value="Lactamase_B"/>
    <property type="match status" value="1"/>
</dbReference>
<reference evidence="10" key="1">
    <citation type="journal article" date="2019" name="Int. J. Syst. Evol. Microbiol.">
        <title>The Global Catalogue of Microorganisms (GCM) 10K type strain sequencing project: providing services to taxonomists for standard genome sequencing and annotation.</title>
        <authorList>
            <consortium name="The Broad Institute Genomics Platform"/>
            <consortium name="The Broad Institute Genome Sequencing Center for Infectious Disease"/>
            <person name="Wu L."/>
            <person name="Ma J."/>
        </authorList>
    </citation>
    <scope>NUCLEOTIDE SEQUENCE [LARGE SCALE GENOMIC DNA]</scope>
    <source>
        <strain evidence="10">CECT 7398</strain>
    </source>
</reference>
<feature type="domain" description="ComEC/Rec2-related protein" evidence="8">
    <location>
        <begin position="208"/>
        <end position="464"/>
    </location>
</feature>
<dbReference type="InterPro" id="IPR052159">
    <property type="entry name" value="Competence_DNA_uptake"/>
</dbReference>
<evidence type="ECO:0000313" key="10">
    <source>
        <dbReference type="Proteomes" id="UP001238540"/>
    </source>
</evidence>
<feature type="transmembrane region" description="Helical" evidence="6">
    <location>
        <begin position="229"/>
        <end position="251"/>
    </location>
</feature>
<dbReference type="CDD" id="cd07731">
    <property type="entry name" value="ComA-like_MBL-fold"/>
    <property type="match status" value="1"/>
</dbReference>
<sequence length="745" mass="84191">MTLYFNYWTLISFSFLISTSLLWHKMPSWEWLYPCILTLLLSIRSKRLRWFIGPVLGSAVLIIHGNLLRDQHAWLFQAGQDITIKAEVDSFFKKISHGFQGEIVIRAIGDENTNILAAPRALFVSPVRLHPGDEIGGQVILKPMNGQLNDVGFDVEQYALQRRIVGRLSLKRNTHYWVRHFGSQRYEFYRRVADRIEPLVGKGFILALAFGVRDALTAEQRLELKASGLSHLIAISGLHIGIVSYIGWVLGRGLLRLLPMATWTPYLLALLTGFGYAWLAGFALPTQRALWSMCLALILLTSNRQIPYSYTWLLILAWLLAIDPFSAVSTSLWLSMGAVGVIFVYLSLTHTDQPQWKTSLGLQMVLMVGMTPIIAMSFDGMSLSSVIYNLVFVPWFSFVVVPTVLLALTVDGLYHLTWVWTLADKTIQPVLWAIQFADVSWINLNRNQIRLLLLVSLAALLAPYLSKKGHLSMIACMLAVGINWRPSSDWQVTVLDVGHGLAIVVIQGDRAIVYDTGIAWKNSSFAQQIITPYLFYEGVRQLDMLIISHGDKDHSGGMQSMIDVWQPEALITSQRNLGSQSCVQGRDIDWHGLKLAFIWPPRLVTRAYNPQSCVVRISHPDYKQSVLLTGDINRMVEWMLIRDPDALRSQILIVPHHGSKTSSLLAFIQAVDPELAIASTAKFGRWRLPDESIVKRYQKQGIQWLDTGSHGQITIRFSSSGWEVEALRGRKGEAWYRQMLRKGVE</sequence>
<accession>A0ABT8BUG1</accession>
<gene>
    <name evidence="9" type="ORF">QWZ16_11580</name>
</gene>
<dbReference type="Proteomes" id="UP001238540">
    <property type="component" value="Unassembled WGS sequence"/>
</dbReference>
<proteinExistence type="predicted"/>
<dbReference type="Gene3D" id="3.60.15.10">
    <property type="entry name" value="Ribonuclease Z/Hydroxyacylglutathione hydrolase-like"/>
    <property type="match status" value="1"/>
</dbReference>
<feature type="transmembrane region" description="Helical" evidence="6">
    <location>
        <begin position="386"/>
        <end position="408"/>
    </location>
</feature>
<evidence type="ECO:0000256" key="6">
    <source>
        <dbReference type="SAM" id="Phobius"/>
    </source>
</evidence>
<keyword evidence="4 6" id="KW-1133">Transmembrane helix</keyword>
<organism evidence="9 10">
    <name type="scientific">Vibrio ostreicida</name>
    <dbReference type="NCBI Taxonomy" id="526588"/>
    <lineage>
        <taxon>Bacteria</taxon>
        <taxon>Pseudomonadati</taxon>
        <taxon>Pseudomonadota</taxon>
        <taxon>Gammaproteobacteria</taxon>
        <taxon>Vibrionales</taxon>
        <taxon>Vibrionaceae</taxon>
        <taxon>Vibrio</taxon>
    </lineage>
</organism>
<dbReference type="NCBIfam" id="TIGR00360">
    <property type="entry name" value="ComEC_N-term"/>
    <property type="match status" value="1"/>
</dbReference>
<dbReference type="SUPFAM" id="SSF56281">
    <property type="entry name" value="Metallo-hydrolase/oxidoreductase"/>
    <property type="match status" value="1"/>
</dbReference>
<dbReference type="InterPro" id="IPR035681">
    <property type="entry name" value="ComA-like_MBL"/>
</dbReference>